<comment type="caution">
    <text evidence="3">The sequence shown here is derived from an EMBL/GenBank/DDBJ whole genome shotgun (WGS) entry which is preliminary data.</text>
</comment>
<dbReference type="PANTHER" id="PTHR13847:SF285">
    <property type="entry name" value="FAD DEPENDENT OXIDOREDUCTASE DOMAIN-CONTAINING PROTEIN"/>
    <property type="match status" value="1"/>
</dbReference>
<evidence type="ECO:0000256" key="1">
    <source>
        <dbReference type="SAM" id="MobiDB-lite"/>
    </source>
</evidence>
<gene>
    <name evidence="3" type="ORF">ACFQGU_06965</name>
</gene>
<dbReference type="InterPro" id="IPR036188">
    <property type="entry name" value="FAD/NAD-bd_sf"/>
</dbReference>
<keyword evidence="3" id="KW-0560">Oxidoreductase</keyword>
<evidence type="ECO:0000259" key="2">
    <source>
        <dbReference type="Pfam" id="PF01266"/>
    </source>
</evidence>
<sequence length="461" mass="49275">MSPDLRPGPASLWRATVDGPPPTYPPLPGDRDADVVIVGAGYTGLWTAYYLAEADPSLRIVVLDKEYVGFGASGRNGGWCSAIYPASMRRVSALAGRDAAIRMQRAMNGTVLEVGAVAEAEGIECGFRAGGYASVARNEAQLARSQAEAAGWAAYGMSDQLTLLGQVEASNRVRATGVLGGTYTPHCAALQPFSLVVGLGTAVARRGVTIHEGTEVIGIEQGRVTTTRGVVRADVVVRATEGFTPTLPGVHRSVVPMYSLMVATEPFSDDLWGQIGLAERETFSDKRHLRIYGQRTADGRIAFGGRGAPYHWGSSVRPEHDVDDRVHAMLRRILVELFPALGGVRFTHAWGGNLGIPRDWTPSVTFDAATGLAQAGGYVGDGVATANLAGRMLRDAILRTSGSELLDLPLYGHRSRAWEPEPLRWTGVNAVTALFSAADRTEARTGRPSRAAARFWRTLGH</sequence>
<dbReference type="Pfam" id="PF01266">
    <property type="entry name" value="DAO"/>
    <property type="match status" value="1"/>
</dbReference>
<organism evidence="3 4">
    <name type="scientific">Longivirga aurantiaca</name>
    <dbReference type="NCBI Taxonomy" id="1837743"/>
    <lineage>
        <taxon>Bacteria</taxon>
        <taxon>Bacillati</taxon>
        <taxon>Actinomycetota</taxon>
        <taxon>Actinomycetes</taxon>
        <taxon>Sporichthyales</taxon>
        <taxon>Sporichthyaceae</taxon>
        <taxon>Longivirga</taxon>
    </lineage>
</organism>
<dbReference type="GO" id="GO:0016491">
    <property type="term" value="F:oxidoreductase activity"/>
    <property type="evidence" value="ECO:0007669"/>
    <property type="project" value="UniProtKB-KW"/>
</dbReference>
<dbReference type="Gene3D" id="3.30.9.10">
    <property type="entry name" value="D-Amino Acid Oxidase, subunit A, domain 2"/>
    <property type="match status" value="1"/>
</dbReference>
<proteinExistence type="predicted"/>
<feature type="compositionally biased region" description="Pro residues" evidence="1">
    <location>
        <begin position="19"/>
        <end position="28"/>
    </location>
</feature>
<name>A0ABW1SYZ9_9ACTN</name>
<dbReference type="EMBL" id="JBHSTI010000008">
    <property type="protein sequence ID" value="MFC6237613.1"/>
    <property type="molecule type" value="Genomic_DNA"/>
</dbReference>
<dbReference type="Proteomes" id="UP001596138">
    <property type="component" value="Unassembled WGS sequence"/>
</dbReference>
<dbReference type="SUPFAM" id="SSF51905">
    <property type="entry name" value="FAD/NAD(P)-binding domain"/>
    <property type="match status" value="1"/>
</dbReference>
<feature type="domain" description="FAD dependent oxidoreductase" evidence="2">
    <location>
        <begin position="34"/>
        <end position="395"/>
    </location>
</feature>
<accession>A0ABW1SYZ9</accession>
<dbReference type="PANTHER" id="PTHR13847">
    <property type="entry name" value="SARCOSINE DEHYDROGENASE-RELATED"/>
    <property type="match status" value="1"/>
</dbReference>
<dbReference type="InterPro" id="IPR006076">
    <property type="entry name" value="FAD-dep_OxRdtase"/>
</dbReference>
<keyword evidence="4" id="KW-1185">Reference proteome</keyword>
<dbReference type="RefSeq" id="WP_386765069.1">
    <property type="nucleotide sequence ID" value="NZ_JBHSTI010000008.1"/>
</dbReference>
<dbReference type="Gene3D" id="3.50.50.60">
    <property type="entry name" value="FAD/NAD(P)-binding domain"/>
    <property type="match status" value="1"/>
</dbReference>
<evidence type="ECO:0000313" key="4">
    <source>
        <dbReference type="Proteomes" id="UP001596138"/>
    </source>
</evidence>
<evidence type="ECO:0000313" key="3">
    <source>
        <dbReference type="EMBL" id="MFC6237613.1"/>
    </source>
</evidence>
<feature type="region of interest" description="Disordered" evidence="1">
    <location>
        <begin position="1"/>
        <end position="30"/>
    </location>
</feature>
<dbReference type="EC" id="1.-.-.-" evidence="3"/>
<reference evidence="4" key="1">
    <citation type="journal article" date="2019" name="Int. J. Syst. Evol. Microbiol.">
        <title>The Global Catalogue of Microorganisms (GCM) 10K type strain sequencing project: providing services to taxonomists for standard genome sequencing and annotation.</title>
        <authorList>
            <consortium name="The Broad Institute Genomics Platform"/>
            <consortium name="The Broad Institute Genome Sequencing Center for Infectious Disease"/>
            <person name="Wu L."/>
            <person name="Ma J."/>
        </authorList>
    </citation>
    <scope>NUCLEOTIDE SEQUENCE [LARGE SCALE GENOMIC DNA]</scope>
    <source>
        <strain evidence="4">CGMCC 4.7317</strain>
    </source>
</reference>
<protein>
    <submittedName>
        <fullName evidence="3">NAD(P)/FAD-dependent oxidoreductase</fullName>
        <ecNumber evidence="3">1.-.-.-</ecNumber>
    </submittedName>
</protein>